<feature type="region of interest" description="Disordered" evidence="1">
    <location>
        <begin position="17"/>
        <end position="68"/>
    </location>
</feature>
<proteinExistence type="predicted"/>
<protein>
    <submittedName>
        <fullName evidence="2">Uncharacterized protein</fullName>
    </submittedName>
</protein>
<gene>
    <name evidence="2" type="ORF">CCMP2556_LOCUS43901</name>
</gene>
<organism evidence="2 3">
    <name type="scientific">Durusdinium trenchii</name>
    <dbReference type="NCBI Taxonomy" id="1381693"/>
    <lineage>
        <taxon>Eukaryota</taxon>
        <taxon>Sar</taxon>
        <taxon>Alveolata</taxon>
        <taxon>Dinophyceae</taxon>
        <taxon>Suessiales</taxon>
        <taxon>Symbiodiniaceae</taxon>
        <taxon>Durusdinium</taxon>
    </lineage>
</organism>
<comment type="caution">
    <text evidence="2">The sequence shown here is derived from an EMBL/GenBank/DDBJ whole genome shotgun (WGS) entry which is preliminary data.</text>
</comment>
<feature type="region of interest" description="Disordered" evidence="1">
    <location>
        <begin position="100"/>
        <end position="131"/>
    </location>
</feature>
<feature type="region of interest" description="Disordered" evidence="1">
    <location>
        <begin position="478"/>
        <end position="498"/>
    </location>
</feature>
<feature type="compositionally biased region" description="Pro residues" evidence="1">
    <location>
        <begin position="396"/>
        <end position="406"/>
    </location>
</feature>
<feature type="compositionally biased region" description="Basic and acidic residues" evidence="1">
    <location>
        <begin position="411"/>
        <end position="421"/>
    </location>
</feature>
<feature type="region of interest" description="Disordered" evidence="1">
    <location>
        <begin position="526"/>
        <end position="561"/>
    </location>
</feature>
<evidence type="ECO:0000313" key="2">
    <source>
        <dbReference type="EMBL" id="CAK9091585.1"/>
    </source>
</evidence>
<name>A0ABP0QVZ1_9DINO</name>
<accession>A0ABP0QVZ1</accession>
<feature type="compositionally biased region" description="Basic and acidic residues" evidence="1">
    <location>
        <begin position="526"/>
        <end position="549"/>
    </location>
</feature>
<feature type="region of interest" description="Disordered" evidence="1">
    <location>
        <begin position="347"/>
        <end position="433"/>
    </location>
</feature>
<keyword evidence="3" id="KW-1185">Reference proteome</keyword>
<feature type="compositionally biased region" description="Polar residues" evidence="1">
    <location>
        <begin position="26"/>
        <end position="57"/>
    </location>
</feature>
<dbReference type="Proteomes" id="UP001642484">
    <property type="component" value="Unassembled WGS sequence"/>
</dbReference>
<sequence length="653" mass="73905">MKGRPCDLNAVGTKLLVEKPKRPGTLASSASLPPTRSSASTSFETTRQSHWSTFSSARESEWPSPQPSRCFSPWSLTSMNIGSLDSNSQELVEEPSVKVAKAKRSPSGTPLARGTRLPPRSGTLPKLERRPSMPATLQDWHLLDVVGSACSLASQDRRLSRSAVAPGRPVDLSCLQEIQGLHCGIQDPFGQARQREREVPLTSWLQEMGVEVDFSDLLVRGRGALRRGSHPRLSHLQRARLDRAFVEQLDRIARERSLPLEDLTQDLQIFRLKLHDRQARRRLHDIFGAKRRRAPPPEFAQVVPVEDVPVPKVKEPPPPASFTDDYIPRTPKAVVSAEVPQIVKEDPVPVPVSPVTPISRKPTPQRPVPEEVDEPIPAVVPQEESEDEEEVEEPTKPLPKPPPTPQTPKVQPKEVKRKQSELPEIEPPPPQVRELVVEPRGLFRVKEGTFLGHPGLLFPCLRASKEKSSKEVTLFEDDLLFQDSEKPQSADQSRPGSRRRFNLAEQFREALAAAWQRALQSLEEPRSFTERMKEKDDKDERLEAEAQEAREEEDEDSSDKELMETWTSLFSDCIDSDSTESLSLSERAKRLQQRRYRKRLLRRTRGNQARDRTSRCGSQRRDHPRRCWTNRMEVCLRLLTSVDVLTAKALTPC</sequence>
<dbReference type="EMBL" id="CAXAMN010024984">
    <property type="protein sequence ID" value="CAK9091585.1"/>
    <property type="molecule type" value="Genomic_DNA"/>
</dbReference>
<evidence type="ECO:0000256" key="1">
    <source>
        <dbReference type="SAM" id="MobiDB-lite"/>
    </source>
</evidence>
<reference evidence="2 3" key="1">
    <citation type="submission" date="2024-02" db="EMBL/GenBank/DDBJ databases">
        <authorList>
            <person name="Chen Y."/>
            <person name="Shah S."/>
            <person name="Dougan E. K."/>
            <person name="Thang M."/>
            <person name="Chan C."/>
        </authorList>
    </citation>
    <scope>NUCLEOTIDE SEQUENCE [LARGE SCALE GENOMIC DNA]</scope>
</reference>
<evidence type="ECO:0000313" key="3">
    <source>
        <dbReference type="Proteomes" id="UP001642484"/>
    </source>
</evidence>
<feature type="compositionally biased region" description="Acidic residues" evidence="1">
    <location>
        <begin position="383"/>
        <end position="392"/>
    </location>
</feature>